<evidence type="ECO:0000313" key="3">
    <source>
        <dbReference type="Proteomes" id="UP001187682"/>
    </source>
</evidence>
<keyword evidence="1" id="KW-0812">Transmembrane</keyword>
<dbReference type="InterPro" id="IPR010530">
    <property type="entry name" value="B12D"/>
</dbReference>
<sequence>MLPSQALRMFRPTGRMMKAAGQPAGSPSFMSKVKKVPAELWPLAAVVGVAVVGAGFSLSRKLWVDKTMRLKRQNRAAEQHDSHEEHH</sequence>
<organism evidence="2 3">
    <name type="scientific">Cephalotrichum gorgonifer</name>
    <dbReference type="NCBI Taxonomy" id="2041049"/>
    <lineage>
        <taxon>Eukaryota</taxon>
        <taxon>Fungi</taxon>
        <taxon>Dikarya</taxon>
        <taxon>Ascomycota</taxon>
        <taxon>Pezizomycotina</taxon>
        <taxon>Sordariomycetes</taxon>
        <taxon>Hypocreomycetidae</taxon>
        <taxon>Microascales</taxon>
        <taxon>Microascaceae</taxon>
        <taxon>Cephalotrichum</taxon>
    </lineage>
</organism>
<keyword evidence="3" id="KW-1185">Reference proteome</keyword>
<keyword evidence="1" id="KW-1133">Transmembrane helix</keyword>
<reference evidence="2" key="1">
    <citation type="submission" date="2018-03" db="EMBL/GenBank/DDBJ databases">
        <authorList>
            <person name="Guldener U."/>
        </authorList>
    </citation>
    <scope>NUCLEOTIDE SEQUENCE</scope>
</reference>
<dbReference type="AlphaFoldDB" id="A0AAE8N554"/>
<dbReference type="Proteomes" id="UP001187682">
    <property type="component" value="Unassembled WGS sequence"/>
</dbReference>
<dbReference type="EMBL" id="ONZQ02000013">
    <property type="protein sequence ID" value="SPO05764.1"/>
    <property type="molecule type" value="Genomic_DNA"/>
</dbReference>
<gene>
    <name evidence="2" type="ORF">DNG_08451</name>
</gene>
<evidence type="ECO:0000313" key="2">
    <source>
        <dbReference type="EMBL" id="SPO05764.1"/>
    </source>
</evidence>
<dbReference type="Pfam" id="PF06522">
    <property type="entry name" value="B12D"/>
    <property type="match status" value="1"/>
</dbReference>
<accession>A0AAE8N554</accession>
<comment type="caution">
    <text evidence="2">The sequence shown here is derived from an EMBL/GenBank/DDBJ whole genome shotgun (WGS) entry which is preliminary data.</text>
</comment>
<name>A0AAE8N554_9PEZI</name>
<keyword evidence="1" id="KW-0472">Membrane</keyword>
<feature type="transmembrane region" description="Helical" evidence="1">
    <location>
        <begin position="40"/>
        <end position="63"/>
    </location>
</feature>
<proteinExistence type="predicted"/>
<evidence type="ECO:0000256" key="1">
    <source>
        <dbReference type="SAM" id="Phobius"/>
    </source>
</evidence>
<protein>
    <submittedName>
        <fullName evidence="2">Uncharacterized protein</fullName>
    </submittedName>
</protein>